<protein>
    <submittedName>
        <fullName evidence="6">DUF581 domain containing protein</fullName>
    </submittedName>
</protein>
<gene>
    <name evidence="6" type="ORF">MUK42_25531</name>
</gene>
<accession>A0A9E7EFH1</accession>
<dbReference type="Proteomes" id="UP001055439">
    <property type="component" value="Chromosome 1"/>
</dbReference>
<evidence type="ECO:0000256" key="1">
    <source>
        <dbReference type="ARBA" id="ARBA00009374"/>
    </source>
</evidence>
<dbReference type="PROSITE" id="PS51795">
    <property type="entry name" value="ZF_FLZ"/>
    <property type="match status" value="1"/>
</dbReference>
<dbReference type="EMBL" id="CP097502">
    <property type="protein sequence ID" value="URD75951.1"/>
    <property type="molecule type" value="Genomic_DNA"/>
</dbReference>
<evidence type="ECO:0000259" key="5">
    <source>
        <dbReference type="PROSITE" id="PS51795"/>
    </source>
</evidence>
<comment type="similarity">
    <text evidence="1">Belongs to the FLZ family.</text>
</comment>
<reference evidence="6" key="1">
    <citation type="submission" date="2022-05" db="EMBL/GenBank/DDBJ databases">
        <title>The Musa troglodytarum L. genome provides insights into the mechanism of non-climacteric behaviour and enrichment of carotenoids.</title>
        <authorList>
            <person name="Wang J."/>
        </authorList>
    </citation>
    <scope>NUCLEOTIDE SEQUENCE</scope>
    <source>
        <tissue evidence="6">Leaf</tissue>
    </source>
</reference>
<evidence type="ECO:0000256" key="4">
    <source>
        <dbReference type="SAM" id="MobiDB-lite"/>
    </source>
</evidence>
<keyword evidence="7" id="KW-1185">Reference proteome</keyword>
<evidence type="ECO:0000256" key="2">
    <source>
        <dbReference type="ARBA" id="ARBA00022723"/>
    </source>
</evidence>
<evidence type="ECO:0000256" key="3">
    <source>
        <dbReference type="PROSITE-ProRule" id="PRU01131"/>
    </source>
</evidence>
<feature type="domain" description="FLZ-type" evidence="5">
    <location>
        <begin position="428"/>
        <end position="472"/>
    </location>
</feature>
<proteinExistence type="inferred from homology"/>
<dbReference type="PANTHER" id="PTHR46443:SF3">
    <property type="entry name" value="PROTEIN MARD1"/>
    <property type="match status" value="1"/>
</dbReference>
<dbReference type="PANTHER" id="PTHR46443">
    <property type="entry name" value="FCS-LIKE ZINC FINGER 8"/>
    <property type="match status" value="1"/>
</dbReference>
<keyword evidence="2" id="KW-0479">Metal-binding</keyword>
<dbReference type="InterPro" id="IPR007650">
    <property type="entry name" value="Zf-FLZ_dom"/>
</dbReference>
<organism evidence="6 7">
    <name type="scientific">Musa troglodytarum</name>
    <name type="common">fe'i banana</name>
    <dbReference type="NCBI Taxonomy" id="320322"/>
    <lineage>
        <taxon>Eukaryota</taxon>
        <taxon>Viridiplantae</taxon>
        <taxon>Streptophyta</taxon>
        <taxon>Embryophyta</taxon>
        <taxon>Tracheophyta</taxon>
        <taxon>Spermatophyta</taxon>
        <taxon>Magnoliopsida</taxon>
        <taxon>Liliopsida</taxon>
        <taxon>Zingiberales</taxon>
        <taxon>Musaceae</taxon>
        <taxon>Musa</taxon>
    </lineage>
</organism>
<dbReference type="AlphaFoldDB" id="A0A9E7EFH1"/>
<feature type="compositionally biased region" description="Polar residues" evidence="4">
    <location>
        <begin position="321"/>
        <end position="334"/>
    </location>
</feature>
<evidence type="ECO:0000313" key="7">
    <source>
        <dbReference type="Proteomes" id="UP001055439"/>
    </source>
</evidence>
<feature type="region of interest" description="Disordered" evidence="4">
    <location>
        <begin position="313"/>
        <end position="334"/>
    </location>
</feature>
<dbReference type="OrthoDB" id="1902692at2759"/>
<dbReference type="InterPro" id="IPR044593">
    <property type="entry name" value="FLZ8/MARD1"/>
</dbReference>
<dbReference type="GO" id="GO:0046872">
    <property type="term" value="F:metal ion binding"/>
    <property type="evidence" value="ECO:0007669"/>
    <property type="project" value="UniProtKB-KW"/>
</dbReference>
<evidence type="ECO:0000313" key="6">
    <source>
        <dbReference type="EMBL" id="URD75951.1"/>
    </source>
</evidence>
<name>A0A9E7EFH1_9LILI</name>
<feature type="zinc finger region" description="FLZ-type" evidence="3">
    <location>
        <begin position="428"/>
        <end position="472"/>
    </location>
</feature>
<dbReference type="Pfam" id="PF04570">
    <property type="entry name" value="zf-FLZ"/>
    <property type="match status" value="1"/>
</dbReference>
<sequence length="474" mass="52451">MTSTGVPQCCAKEDWNCNHAKIGSVSSTPFLDVYEMLALQEWGIKAITKEKGSMEESAVFQGNDHLAFGESSWWFLFFYEQVLFGVCTTSINQIRRVNLSEEKYAAGNVRIYDGVRESSRGTVSFITGRIERKGHFEGNNQKGERCPSLPCSPIRPLNQLRLLVHPLRAQLNSGGRRKEPSCCSSMFLRARIQDIMLRKRSRAVSSKQGIMSDIPSLPSPVAASLFTSPSLYSPKNIADPEAAVSPTSILETKPFSVMRNPFFSNGSKHLPQEDVESGATGLGLLDALTNDDSVNSASRPEKRMVVFGSRLKIQIPPPPTSQSNSISPVRSSGESLHSPAEFGIKTRNSQLALLPAMLSSSPGFFTGRLPPPEMELSEDYTRVILHGPNPRTTHIFDNCIIESCANGFAAPMNERRSSSDRPGYAVDDFLSFCYGCKKKFGSGEDIYMYRGDKAFCSHECRHREMVLDEGKEKC</sequence>